<evidence type="ECO:0000313" key="6">
    <source>
        <dbReference type="EMBL" id="RDI22710.1"/>
    </source>
</evidence>
<reference evidence="6 7" key="1">
    <citation type="submission" date="2018-07" db="EMBL/GenBank/DDBJ databases">
        <title>Genomic Encyclopedia of Type Strains, Phase IV (KMG-IV): sequencing the most valuable type-strain genomes for metagenomic binning, comparative biology and taxonomic classification.</title>
        <authorList>
            <person name="Goeker M."/>
        </authorList>
    </citation>
    <scope>NUCLEOTIDE SEQUENCE [LARGE SCALE GENOMIC DNA]</scope>
    <source>
        <strain evidence="6 7">DSM 21352</strain>
    </source>
</reference>
<dbReference type="InterPro" id="IPR012451">
    <property type="entry name" value="DUF1656"/>
</dbReference>
<name>A0A370FDA3_9BURK</name>
<keyword evidence="3 5" id="KW-1133">Transmembrane helix</keyword>
<sequence length="71" mass="7949">MTGEATFYGVYVPWLLVLAVVAWGLCWGARRLLGALGVYRWVWHAALFDTALYVLILFLLSRLTAAQGFLS</sequence>
<comment type="caution">
    <text evidence="6">The sequence shown here is derived from an EMBL/GenBank/DDBJ whole genome shotgun (WGS) entry which is preliminary data.</text>
</comment>
<dbReference type="STRING" id="433924.NS331_21920"/>
<dbReference type="EMBL" id="QQAV01000007">
    <property type="protein sequence ID" value="RDI22710.1"/>
    <property type="molecule type" value="Genomic_DNA"/>
</dbReference>
<keyword evidence="2 5" id="KW-0812">Transmembrane</keyword>
<dbReference type="OrthoDB" id="6080293at2"/>
<evidence type="ECO:0000313" key="7">
    <source>
        <dbReference type="Proteomes" id="UP000255265"/>
    </source>
</evidence>
<gene>
    <name evidence="6" type="ORF">DFR41_107113</name>
</gene>
<keyword evidence="7" id="KW-1185">Reference proteome</keyword>
<dbReference type="RefSeq" id="WP_017759557.1">
    <property type="nucleotide sequence ID" value="NZ_QQAV01000007.1"/>
</dbReference>
<protein>
    <submittedName>
        <fullName evidence="6">Uncharacterized protein DUF1656</fullName>
    </submittedName>
</protein>
<evidence type="ECO:0000256" key="5">
    <source>
        <dbReference type="SAM" id="Phobius"/>
    </source>
</evidence>
<keyword evidence="1" id="KW-1003">Cell membrane</keyword>
<evidence type="ECO:0000256" key="2">
    <source>
        <dbReference type="ARBA" id="ARBA00022692"/>
    </source>
</evidence>
<evidence type="ECO:0000256" key="3">
    <source>
        <dbReference type="ARBA" id="ARBA00022989"/>
    </source>
</evidence>
<feature type="transmembrane region" description="Helical" evidence="5">
    <location>
        <begin position="6"/>
        <end position="29"/>
    </location>
</feature>
<proteinExistence type="predicted"/>
<dbReference type="Pfam" id="PF07869">
    <property type="entry name" value="DUF1656"/>
    <property type="match status" value="1"/>
</dbReference>
<evidence type="ECO:0000256" key="4">
    <source>
        <dbReference type="ARBA" id="ARBA00023136"/>
    </source>
</evidence>
<dbReference type="Proteomes" id="UP000255265">
    <property type="component" value="Unassembled WGS sequence"/>
</dbReference>
<feature type="transmembrane region" description="Helical" evidence="5">
    <location>
        <begin position="41"/>
        <end position="61"/>
    </location>
</feature>
<accession>A0A370FDA3</accession>
<dbReference type="AlphaFoldDB" id="A0A370FDA3"/>
<organism evidence="6 7">
    <name type="scientific">Pseudacidovorax intermedius</name>
    <dbReference type="NCBI Taxonomy" id="433924"/>
    <lineage>
        <taxon>Bacteria</taxon>
        <taxon>Pseudomonadati</taxon>
        <taxon>Pseudomonadota</taxon>
        <taxon>Betaproteobacteria</taxon>
        <taxon>Burkholderiales</taxon>
        <taxon>Comamonadaceae</taxon>
        <taxon>Pseudacidovorax</taxon>
    </lineage>
</organism>
<keyword evidence="4 5" id="KW-0472">Membrane</keyword>
<evidence type="ECO:0000256" key="1">
    <source>
        <dbReference type="ARBA" id="ARBA00022475"/>
    </source>
</evidence>